<evidence type="ECO:0000313" key="3">
    <source>
        <dbReference type="EMBL" id="SUP27063.1"/>
    </source>
</evidence>
<keyword evidence="1" id="KW-1133">Transmembrane helix</keyword>
<dbReference type="KEGG" id="vfl:AL536_16750"/>
<evidence type="ECO:0000313" key="5">
    <source>
        <dbReference type="Proteomes" id="UP000254626"/>
    </source>
</evidence>
<accession>A0AAX2LTQ0</accession>
<sequence>MSYTSQRGVATLLITSILLTVALVVTLGMYKNLFFQIKRAQNEVRAKQQFWMAEGGLECIYSVTQTTHMLPTASHYSACDSSGLLSFSYQNPGRGQWKVTAQYGYQHLSKTIRYPASASGVLKATSNLYFAGGLSMLADPGLSLRDSQWACTMLRYSKEFYVNGTLANLGLSDTHLPYSGFPTGQSCHGDYMTTTTAGYATPTGLEKDFVNDLHQTPFEDLFGEARSEWYKVMSDPQFSKISATSLFNASGVLLSQTSLPTPAPITNCGEQIVQQIQLGKDLLWVYGSCHLEHSDLTAIGDVIDAAGSAIDGVILVIHNGLLSTEGALTFKGMIYHFISQAADGTPDFVPSETQWQALNLTQANLLKSAVDHTPDVLPAVSIDNTSYFQTGAFYPTGGYVMDAPDTYAVFSSSMSFQFNRDAIDVPLNKIRKFKWQKGSWYGQ</sequence>
<dbReference type="EMBL" id="UHIP01000001">
    <property type="protein sequence ID" value="SUP27063.1"/>
    <property type="molecule type" value="Genomic_DNA"/>
</dbReference>
<name>A0AAX2LTQ0_VIBFL</name>
<dbReference type="Proteomes" id="UP000254626">
    <property type="component" value="Unassembled WGS sequence"/>
</dbReference>
<dbReference type="RefSeq" id="WP_024374103.1">
    <property type="nucleotide sequence ID" value="NZ_CABLBX010000011.1"/>
</dbReference>
<proteinExistence type="predicted"/>
<evidence type="ECO:0008006" key="6">
    <source>
        <dbReference type="Google" id="ProtNLM"/>
    </source>
</evidence>
<keyword evidence="4" id="KW-1185">Reference proteome</keyword>
<evidence type="ECO:0000313" key="2">
    <source>
        <dbReference type="EMBL" id="AMF95084.1"/>
    </source>
</evidence>
<evidence type="ECO:0000313" key="4">
    <source>
        <dbReference type="Proteomes" id="UP000057088"/>
    </source>
</evidence>
<protein>
    <recommendedName>
        <fullName evidence="6">Type 4 fimbrial biogenesis protein PilX N-terminal domain-containing protein</fullName>
    </recommendedName>
</protein>
<dbReference type="Proteomes" id="UP000057088">
    <property type="component" value="Chromosome 2"/>
</dbReference>
<reference evidence="3 5" key="3">
    <citation type="submission" date="2018-06" db="EMBL/GenBank/DDBJ databases">
        <authorList>
            <consortium name="Pathogen Informatics"/>
            <person name="Doyle S."/>
        </authorList>
    </citation>
    <scope>NUCLEOTIDE SEQUENCE [LARGE SCALE GENOMIC DNA]</scope>
    <source>
        <strain evidence="3 5">NCTC11327</strain>
    </source>
</reference>
<reference evidence="4" key="1">
    <citation type="submission" date="2015-12" db="EMBL/GenBank/DDBJ databases">
        <title>FDA dAtabase for Regulatory Grade micrObial Sequences (FDA-ARGOS): Supporting development and validation of Infectious Disease Dx tests.</title>
        <authorList>
            <person name="Hoffmann M."/>
            <person name="Allard M."/>
            <person name="Evans P."/>
            <person name="Brown E."/>
            <person name="Tallon L.J."/>
            <person name="Sadzewicz L."/>
            <person name="Sengamalay N."/>
            <person name="Ott S."/>
            <person name="Godinez A."/>
            <person name="Nagaraj S."/>
            <person name="Vyas G."/>
            <person name="Aluvathingal J."/>
            <person name="Nadendla S."/>
            <person name="Geyer C."/>
            <person name="Sichtig H."/>
        </authorList>
    </citation>
    <scope>NUCLEOTIDE SEQUENCE [LARGE SCALE GENOMIC DNA]</scope>
    <source>
        <strain evidence="4">ATCC 33809</strain>
    </source>
</reference>
<dbReference type="AlphaFoldDB" id="A0AAX2LTQ0"/>
<keyword evidence="1" id="KW-0812">Transmembrane</keyword>
<keyword evidence="1" id="KW-0472">Membrane</keyword>
<dbReference type="EMBL" id="CP014035">
    <property type="protein sequence ID" value="AMF95084.1"/>
    <property type="molecule type" value="Genomic_DNA"/>
</dbReference>
<gene>
    <name evidence="2" type="ORF">AL536_16750</name>
    <name evidence="3" type="ORF">NCTC11327_02105</name>
</gene>
<dbReference type="GeneID" id="29386223"/>
<feature type="transmembrane region" description="Helical" evidence="1">
    <location>
        <begin position="12"/>
        <end position="30"/>
    </location>
</feature>
<organism evidence="3 5">
    <name type="scientific">Vibrio fluvialis</name>
    <dbReference type="NCBI Taxonomy" id="676"/>
    <lineage>
        <taxon>Bacteria</taxon>
        <taxon>Pseudomonadati</taxon>
        <taxon>Pseudomonadota</taxon>
        <taxon>Gammaproteobacteria</taxon>
        <taxon>Vibrionales</taxon>
        <taxon>Vibrionaceae</taxon>
        <taxon>Vibrio</taxon>
    </lineage>
</organism>
<reference evidence="2" key="2">
    <citation type="submission" date="2018-01" db="EMBL/GenBank/DDBJ databases">
        <title>FDA dAtabase for Regulatory Grade micrObial Sequences (FDA-ARGOS): Supporting development and validation of Infectious Disease Dx tests.</title>
        <authorList>
            <person name="Hoffmann M."/>
            <person name="Allard M."/>
            <person name="Evans P."/>
            <person name="Brown E."/>
            <person name="Tallon L."/>
            <person name="Sadzewicz L."/>
            <person name="Sengamalay N."/>
            <person name="Ott S."/>
            <person name="Godinez A."/>
            <person name="Nagaraj S."/>
            <person name="Vyas G."/>
            <person name="Aluvathingal J."/>
            <person name="Nadendla S."/>
            <person name="Geyer C."/>
            <person name="Sichtig H."/>
        </authorList>
    </citation>
    <scope>NUCLEOTIDE SEQUENCE</scope>
    <source>
        <strain evidence="2">ATCC 33809</strain>
    </source>
</reference>
<evidence type="ECO:0000256" key="1">
    <source>
        <dbReference type="SAM" id="Phobius"/>
    </source>
</evidence>